<dbReference type="InterPro" id="IPR053848">
    <property type="entry name" value="IMS_HHH_1"/>
</dbReference>
<dbReference type="Gene3D" id="3.30.70.270">
    <property type="match status" value="1"/>
</dbReference>
<feature type="domain" description="BRCT" evidence="14">
    <location>
        <begin position="27"/>
        <end position="114"/>
    </location>
</feature>
<evidence type="ECO:0000256" key="8">
    <source>
        <dbReference type="ARBA" id="ARBA00022763"/>
    </source>
</evidence>
<keyword evidence="11" id="KW-0234">DNA repair</keyword>
<feature type="binding site" evidence="13">
    <location>
        <position position="270"/>
    </location>
    <ligand>
        <name>Mg(2+)</name>
        <dbReference type="ChEBI" id="CHEBI:18420"/>
        <label>1</label>
    </ligand>
</feature>
<proteinExistence type="inferred from homology"/>
<dbReference type="Proteomes" id="UP000078387">
    <property type="component" value="Unassembled WGS sequence"/>
</dbReference>
<dbReference type="SUPFAM" id="SSF100879">
    <property type="entry name" value="Lesion bypass DNA polymerase (Y-family), little finger domain"/>
    <property type="match status" value="1"/>
</dbReference>
<evidence type="ECO:0000256" key="4">
    <source>
        <dbReference type="ARBA" id="ARBA00022634"/>
    </source>
</evidence>
<dbReference type="GO" id="GO:0017125">
    <property type="term" value="F:deoxycytidyl transferase activity"/>
    <property type="evidence" value="ECO:0007669"/>
    <property type="project" value="TreeGrafter"/>
</dbReference>
<dbReference type="InterPro" id="IPR001126">
    <property type="entry name" value="UmuC"/>
</dbReference>
<dbReference type="Pfam" id="PF11799">
    <property type="entry name" value="IMS_C"/>
    <property type="match status" value="1"/>
</dbReference>
<evidence type="ECO:0000256" key="11">
    <source>
        <dbReference type="ARBA" id="ARBA00023204"/>
    </source>
</evidence>
<evidence type="ECO:0000256" key="7">
    <source>
        <dbReference type="ARBA" id="ARBA00022723"/>
    </source>
</evidence>
<dbReference type="GO" id="GO:0005634">
    <property type="term" value="C:nucleus"/>
    <property type="evidence" value="ECO:0007669"/>
    <property type="project" value="UniProtKB-SubCell"/>
</dbReference>
<dbReference type="Pfam" id="PF21999">
    <property type="entry name" value="IMS_HHH_1"/>
    <property type="match status" value="1"/>
</dbReference>
<evidence type="ECO:0000256" key="13">
    <source>
        <dbReference type="PIRSR" id="PIRSR036573-2"/>
    </source>
</evidence>
<keyword evidence="12" id="KW-0539">Nucleus</keyword>
<evidence type="ECO:0000313" key="16">
    <source>
        <dbReference type="EMBL" id="GAT97983.1"/>
    </source>
</evidence>
<keyword evidence="7 13" id="KW-0479">Metal-binding</keyword>
<evidence type="ECO:0000256" key="2">
    <source>
        <dbReference type="ARBA" id="ARBA00010945"/>
    </source>
</evidence>
<comment type="subcellular location">
    <subcellularLocation>
        <location evidence="1">Nucleus</location>
    </subcellularLocation>
</comment>
<dbReference type="InterPro" id="IPR012112">
    <property type="entry name" value="REV1"/>
</dbReference>
<keyword evidence="10" id="KW-0238">DNA-binding</keyword>
<dbReference type="PANTHER" id="PTHR45990:SF1">
    <property type="entry name" value="DNA REPAIR PROTEIN REV1"/>
    <property type="match status" value="1"/>
</dbReference>
<dbReference type="SUPFAM" id="SSF52113">
    <property type="entry name" value="BRCT domain"/>
    <property type="match status" value="1"/>
</dbReference>
<dbReference type="PIRSF" id="PIRSF036573">
    <property type="entry name" value="REV1"/>
    <property type="match status" value="1"/>
</dbReference>
<evidence type="ECO:0000256" key="9">
    <source>
        <dbReference type="ARBA" id="ARBA00022842"/>
    </source>
</evidence>
<feature type="binding site" evidence="13">
    <location>
        <position position="176"/>
    </location>
    <ligand>
        <name>Mg(2+)</name>
        <dbReference type="ChEBI" id="CHEBI:18420"/>
        <label>1</label>
    </ligand>
</feature>
<dbReference type="VEuPathDB" id="AmoebaDB:EHI7A_016150"/>
<dbReference type="InterPro" id="IPR017961">
    <property type="entry name" value="DNA_pol_Y-fam_little_finger"/>
</dbReference>
<name>A0A5K1U4D1_ENTHI</name>
<dbReference type="VEuPathDB" id="AmoebaDB:EHI_053480"/>
<feature type="domain" description="UmuC" evidence="15">
    <location>
        <begin position="172"/>
        <end position="348"/>
    </location>
</feature>
<keyword evidence="9 13" id="KW-0460">Magnesium</keyword>
<keyword evidence="8" id="KW-0227">DNA damage</keyword>
<dbReference type="FunFam" id="3.40.1170.60:FF:000016">
    <property type="entry name" value="DNA damage repair protein"/>
    <property type="match status" value="1"/>
</dbReference>
<sequence length="708" mass="82311">MLTLKQYFKKKDKLQQQQFDEQRKKYGKRNIFKGVAVWITGRTHPSASILRSLILQNGGKYLMKYSSSEVTHIVATQLSYQHQIQFERKIVVHPNWIIDSIKYGTLQATTNYSLQKMNKNQQQRSDLDCTDPNFLDKYYLSSRLHHISLWKTIFSDFLSEKVEGIKSNYSKIMHVDIDSFFASVTISKHTELQGKPVVVSHGGNNADVSSCNYEARKYGIKNGMWLKQAYNLCPQLIVVGYDFDEYEKVALKMYEILTKYFHNIEVLSCDECIIDISSVPEPIDIFLQQVRIEIKETIHCGISFGIGINPLTARLAMKKAKPDGIYYLLSNIEEFISTIKIAELPGFGYSLSEQCKIIGVYTCGDISLISKEVLEKQIGEKNTLKLIEMSKGIDNTQFENKKEKKSVGISINWGIRFENDDDVKQFIFRMCCEVEKRLHKSNVMGTLMTMQIMTRKEGSGEAIKYKGHGIVNMQSKSITICETQNSAILNKSAIILWNQFQIPIKDLRGISIQISKVHSIQPVQIKESKIFQQILLAKQEEEKYTKIKQNEKNKFVELPSASQIDISVLNALPNDVKNELIQYYSKYYNIYNNPKISFANDKIQIEKLDERIEEIELFEIENTKELINILISYLKSRKEINFFHIELILQYLKILLKHQYYKEFQIIIKTLLLSLENPHFNDFKEILEHYAEKMYNESFSKFIHSFSQ</sequence>
<dbReference type="SMART" id="SM00292">
    <property type="entry name" value="BRCT"/>
    <property type="match status" value="1"/>
</dbReference>
<dbReference type="InterPro" id="IPR043128">
    <property type="entry name" value="Rev_trsase/Diguanyl_cyclase"/>
</dbReference>
<evidence type="ECO:0000256" key="12">
    <source>
        <dbReference type="ARBA" id="ARBA00023242"/>
    </source>
</evidence>
<dbReference type="VEuPathDB" id="AmoebaDB:KM1_041080"/>
<dbReference type="GO" id="GO:0006281">
    <property type="term" value="P:DNA repair"/>
    <property type="evidence" value="ECO:0007669"/>
    <property type="project" value="UniProtKB-KW"/>
</dbReference>
<comment type="cofactor">
    <cofactor evidence="13">
        <name>Mg(2+)</name>
        <dbReference type="ChEBI" id="CHEBI:18420"/>
    </cofactor>
    <text evidence="13">Binds 2 magnesium ions.</text>
</comment>
<dbReference type="Gene3D" id="6.10.250.1490">
    <property type="match status" value="1"/>
</dbReference>
<dbReference type="Pfam" id="PF16589">
    <property type="entry name" value="BRCT_2"/>
    <property type="match status" value="1"/>
</dbReference>
<gene>
    <name evidence="16" type="ORF">CL6EHI_053480</name>
</gene>
<dbReference type="PROSITE" id="PS50172">
    <property type="entry name" value="BRCT"/>
    <property type="match status" value="1"/>
</dbReference>
<dbReference type="FunFam" id="3.30.1490.100:FF:000001">
    <property type="entry name" value="DNA repair protein REV1"/>
    <property type="match status" value="1"/>
</dbReference>
<feature type="binding site" evidence="13">
    <location>
        <position position="271"/>
    </location>
    <ligand>
        <name>Mg(2+)</name>
        <dbReference type="ChEBI" id="CHEBI:18420"/>
        <label>1</label>
    </ligand>
</feature>
<evidence type="ECO:0000256" key="6">
    <source>
        <dbReference type="ARBA" id="ARBA00022695"/>
    </source>
</evidence>
<dbReference type="InterPro" id="IPR001357">
    <property type="entry name" value="BRCT_dom"/>
</dbReference>
<dbReference type="PANTHER" id="PTHR45990">
    <property type="entry name" value="DNA REPAIR PROTEIN REV1"/>
    <property type="match status" value="1"/>
</dbReference>
<dbReference type="GO" id="GO:0070987">
    <property type="term" value="P:error-free translesion synthesis"/>
    <property type="evidence" value="ECO:0007669"/>
    <property type="project" value="TreeGrafter"/>
</dbReference>
<dbReference type="PROSITE" id="PS50173">
    <property type="entry name" value="UMUC"/>
    <property type="match status" value="1"/>
</dbReference>
<dbReference type="GO" id="GO:0003887">
    <property type="term" value="F:DNA-directed DNA polymerase activity"/>
    <property type="evidence" value="ECO:0007669"/>
    <property type="project" value="InterPro"/>
</dbReference>
<dbReference type="CDD" id="cd01701">
    <property type="entry name" value="PolY_Rev1"/>
    <property type="match status" value="1"/>
</dbReference>
<dbReference type="Gene3D" id="3.40.50.10190">
    <property type="entry name" value="BRCT domain"/>
    <property type="match status" value="1"/>
</dbReference>
<evidence type="ECO:0000256" key="5">
    <source>
        <dbReference type="ARBA" id="ARBA00022679"/>
    </source>
</evidence>
<evidence type="ECO:0000256" key="1">
    <source>
        <dbReference type="ARBA" id="ARBA00004123"/>
    </source>
</evidence>
<protein>
    <recommendedName>
        <fullName evidence="3">DNA repair protein REV1</fullName>
    </recommendedName>
</protein>
<reference evidence="16 17" key="1">
    <citation type="submission" date="2016-05" db="EMBL/GenBank/DDBJ databases">
        <title>First whole genome sequencing of Entamoeba histolytica HM1:IMSS-clone-6.</title>
        <authorList>
            <person name="Mukherjee Avik.K."/>
            <person name="Izumyama S."/>
            <person name="Nakada-Tsukui K."/>
            <person name="Nozaki T."/>
        </authorList>
    </citation>
    <scope>NUCLEOTIDE SEQUENCE [LARGE SCALE GENOMIC DNA]</scope>
    <source>
        <strain evidence="16 17">HM1:IMSS clone 6</strain>
    </source>
</reference>
<dbReference type="FunFam" id="3.40.50.10190:FF:000131">
    <property type="entry name" value="Deoxycytidyl transferase, putative"/>
    <property type="match status" value="1"/>
</dbReference>
<dbReference type="GO" id="GO:0046872">
    <property type="term" value="F:metal ion binding"/>
    <property type="evidence" value="ECO:0007669"/>
    <property type="project" value="UniProtKB-KW"/>
</dbReference>
<dbReference type="Gene3D" id="3.40.1170.60">
    <property type="match status" value="1"/>
</dbReference>
<evidence type="ECO:0000259" key="14">
    <source>
        <dbReference type="PROSITE" id="PS50172"/>
    </source>
</evidence>
<dbReference type="GO" id="GO:0042276">
    <property type="term" value="P:error-prone translesion synthesis"/>
    <property type="evidence" value="ECO:0007669"/>
    <property type="project" value="InterPro"/>
</dbReference>
<dbReference type="CDD" id="cd17719">
    <property type="entry name" value="BRCT_Rev1"/>
    <property type="match status" value="1"/>
</dbReference>
<dbReference type="VEuPathDB" id="AmoebaDB:EHI5A_033100"/>
<dbReference type="InterPro" id="IPR043502">
    <property type="entry name" value="DNA/RNA_pol_sf"/>
</dbReference>
<dbReference type="GO" id="GO:0003684">
    <property type="term" value="F:damaged DNA binding"/>
    <property type="evidence" value="ECO:0007669"/>
    <property type="project" value="InterPro"/>
</dbReference>
<comment type="similarity">
    <text evidence="2">Belongs to the DNA polymerase type-Y family.</text>
</comment>
<dbReference type="SUPFAM" id="SSF56672">
    <property type="entry name" value="DNA/RNA polymerases"/>
    <property type="match status" value="1"/>
</dbReference>
<dbReference type="InterPro" id="IPR036420">
    <property type="entry name" value="BRCT_dom_sf"/>
</dbReference>
<accession>A0A5K1U4D1</accession>
<evidence type="ECO:0000256" key="3">
    <source>
        <dbReference type="ARBA" id="ARBA00020399"/>
    </source>
</evidence>
<dbReference type="AlphaFoldDB" id="A0A5K1U4D1"/>
<dbReference type="VEuPathDB" id="AmoebaDB:EHI8A_023520"/>
<dbReference type="Gene3D" id="6.10.250.1630">
    <property type="match status" value="1"/>
</dbReference>
<evidence type="ECO:0000256" key="10">
    <source>
        <dbReference type="ARBA" id="ARBA00023125"/>
    </source>
</evidence>
<organism evidence="16 17">
    <name type="scientific">Entamoeba histolytica</name>
    <dbReference type="NCBI Taxonomy" id="5759"/>
    <lineage>
        <taxon>Eukaryota</taxon>
        <taxon>Amoebozoa</taxon>
        <taxon>Evosea</taxon>
        <taxon>Archamoebae</taxon>
        <taxon>Mastigamoebida</taxon>
        <taxon>Entamoebidae</taxon>
        <taxon>Entamoeba</taxon>
    </lineage>
</organism>
<keyword evidence="5 16" id="KW-0808">Transferase</keyword>
<evidence type="ECO:0000313" key="17">
    <source>
        <dbReference type="Proteomes" id="UP000078387"/>
    </source>
</evidence>
<dbReference type="Gene3D" id="3.30.1490.100">
    <property type="entry name" value="DNA polymerase, Y-family, little finger domain"/>
    <property type="match status" value="1"/>
</dbReference>
<dbReference type="OMA" id="AKPNNQF"/>
<dbReference type="EMBL" id="BDEQ01000001">
    <property type="protein sequence ID" value="GAT97983.1"/>
    <property type="molecule type" value="Genomic_DNA"/>
</dbReference>
<dbReference type="Pfam" id="PF00817">
    <property type="entry name" value="IMS"/>
    <property type="match status" value="1"/>
</dbReference>
<evidence type="ECO:0000259" key="15">
    <source>
        <dbReference type="PROSITE" id="PS50173"/>
    </source>
</evidence>
<dbReference type="InterPro" id="IPR036775">
    <property type="entry name" value="DNA_pol_Y-fam_lit_finger_sf"/>
</dbReference>
<dbReference type="Gene3D" id="1.10.150.20">
    <property type="entry name" value="5' to 3' exonuclease, C-terminal subdomain"/>
    <property type="match status" value="1"/>
</dbReference>
<keyword evidence="4" id="KW-0237">DNA synthesis</keyword>
<keyword evidence="6" id="KW-0548">Nucleotidyltransferase</keyword>
<comment type="caution">
    <text evidence="16">The sequence shown here is derived from an EMBL/GenBank/DDBJ whole genome shotgun (WGS) entry which is preliminary data.</text>
</comment>